<dbReference type="Pfam" id="PF09314">
    <property type="entry name" value="DUF1972"/>
    <property type="match status" value="1"/>
</dbReference>
<evidence type="ECO:0000259" key="1">
    <source>
        <dbReference type="Pfam" id="PF09314"/>
    </source>
</evidence>
<proteinExistence type="predicted"/>
<keyword evidence="4" id="KW-1185">Reference proteome</keyword>
<dbReference type="Pfam" id="PF13524">
    <property type="entry name" value="Glyco_trans_1_2"/>
    <property type="match status" value="1"/>
</dbReference>
<organism evidence="3 4">
    <name type="scientific">Microlunatus elymi</name>
    <dbReference type="NCBI Taxonomy" id="2596828"/>
    <lineage>
        <taxon>Bacteria</taxon>
        <taxon>Bacillati</taxon>
        <taxon>Actinomycetota</taxon>
        <taxon>Actinomycetes</taxon>
        <taxon>Propionibacteriales</taxon>
        <taxon>Propionibacteriaceae</taxon>
        <taxon>Microlunatus</taxon>
    </lineage>
</organism>
<dbReference type="KEGG" id="mik:FOE78_03945"/>
<dbReference type="EMBL" id="CP041692">
    <property type="protein sequence ID" value="QDP95179.1"/>
    <property type="molecule type" value="Genomic_DNA"/>
</dbReference>
<dbReference type="PANTHER" id="PTHR12526">
    <property type="entry name" value="GLYCOSYLTRANSFERASE"/>
    <property type="match status" value="1"/>
</dbReference>
<evidence type="ECO:0000313" key="4">
    <source>
        <dbReference type="Proteomes" id="UP000319263"/>
    </source>
</evidence>
<evidence type="ECO:0000259" key="2">
    <source>
        <dbReference type="Pfam" id="PF13524"/>
    </source>
</evidence>
<dbReference type="InterPro" id="IPR055259">
    <property type="entry name" value="YkvP/CgeB_Glyco_trans-like"/>
</dbReference>
<dbReference type="InterPro" id="IPR015393">
    <property type="entry name" value="DUF1972"/>
</dbReference>
<feature type="domain" description="Spore protein YkvP/CgeB glycosyl transferase-like" evidence="2">
    <location>
        <begin position="231"/>
        <end position="367"/>
    </location>
</feature>
<keyword evidence="3" id="KW-0808">Transferase</keyword>
<sequence>MSLRRRSHARSRTVRILGTHGVPAQYGGFETAAENVGLHLSRAGWRVIIYCQAEGTGKASYDTWQGIERVTIPVDLPGWRGTSKFDLLSAMHASRHRDVCLVFGYNTAVVNVLQRARGVPLVFNMDGIEWSRKRWGKARQAILYVNERIGCLLGHDLIADHPEIETYLRRHARASKITMIPYGADAVTDAPVDPLRSLGLAPSSYLTLICRPIPENSILEIVRGFSARPRGVKLAILGDYDGSTDPYHRAVRAAASDEVVFLGSIYRPDVTQTIRFHALGYLHGHTVGGTNPSLVEAMASGNPVIAHDNVYNRWVAGAGALYFRTEDDVDRSVSTLLDDADLRRTLSTEARQRHADLFTWEQIAGQYERLLTQHLPTDIENPASLTVAREA</sequence>
<dbReference type="Gene3D" id="3.40.50.2000">
    <property type="entry name" value="Glycogen Phosphorylase B"/>
    <property type="match status" value="2"/>
</dbReference>
<reference evidence="3 4" key="1">
    <citation type="submission" date="2019-07" db="EMBL/GenBank/DDBJ databases">
        <title>Microlunatus dokdonensis sp. nov. isolated from the rhizospheric soil of the wild plant Elymus tsukushiensis.</title>
        <authorList>
            <person name="Ghim S.-Y."/>
            <person name="Hwang Y.-J."/>
            <person name="Son J.-S."/>
            <person name="Shin J.-H."/>
        </authorList>
    </citation>
    <scope>NUCLEOTIDE SEQUENCE [LARGE SCALE GENOMIC DNA]</scope>
    <source>
        <strain evidence="3 4">KUDC0627</strain>
    </source>
</reference>
<protein>
    <submittedName>
        <fullName evidence="3">Glycosyltransferase family 1 protein</fullName>
    </submittedName>
</protein>
<evidence type="ECO:0000313" key="3">
    <source>
        <dbReference type="EMBL" id="QDP95179.1"/>
    </source>
</evidence>
<dbReference type="AlphaFoldDB" id="A0A516PVI4"/>
<dbReference type="Proteomes" id="UP000319263">
    <property type="component" value="Chromosome"/>
</dbReference>
<dbReference type="GO" id="GO:0016740">
    <property type="term" value="F:transferase activity"/>
    <property type="evidence" value="ECO:0007669"/>
    <property type="project" value="UniProtKB-KW"/>
</dbReference>
<accession>A0A516PVI4</accession>
<dbReference type="OrthoDB" id="9792269at2"/>
<dbReference type="SUPFAM" id="SSF53756">
    <property type="entry name" value="UDP-Glycosyltransferase/glycogen phosphorylase"/>
    <property type="match status" value="1"/>
</dbReference>
<feature type="domain" description="DUF1972" evidence="1">
    <location>
        <begin position="12"/>
        <end position="185"/>
    </location>
</feature>
<name>A0A516PVI4_9ACTN</name>
<gene>
    <name evidence="3" type="ORF">FOE78_03945</name>
</gene>